<keyword evidence="5" id="KW-1185">Reference proteome</keyword>
<dbReference type="OrthoDB" id="9805029at2"/>
<accession>A0A291GAV0</accession>
<dbReference type="CDD" id="cd03216">
    <property type="entry name" value="ABC_Carb_Monos_I"/>
    <property type="match status" value="1"/>
</dbReference>
<dbReference type="InterPro" id="IPR003439">
    <property type="entry name" value="ABC_transporter-like_ATP-bd"/>
</dbReference>
<evidence type="ECO:0000259" key="3">
    <source>
        <dbReference type="PROSITE" id="PS50893"/>
    </source>
</evidence>
<evidence type="ECO:0000256" key="1">
    <source>
        <dbReference type="ARBA" id="ARBA00022741"/>
    </source>
</evidence>
<feature type="domain" description="ABC transporter" evidence="3">
    <location>
        <begin position="21"/>
        <end position="254"/>
    </location>
</feature>
<dbReference type="GO" id="GO:0005524">
    <property type="term" value="F:ATP binding"/>
    <property type="evidence" value="ECO:0007669"/>
    <property type="project" value="UniProtKB-KW"/>
</dbReference>
<name>A0A291GAV0_9RHOB</name>
<dbReference type="PROSITE" id="PS50893">
    <property type="entry name" value="ABC_TRANSPORTER_2"/>
    <property type="match status" value="2"/>
</dbReference>
<dbReference type="InterPro" id="IPR050107">
    <property type="entry name" value="ABC_carbohydrate_import_ATPase"/>
</dbReference>
<dbReference type="GO" id="GO:0016887">
    <property type="term" value="F:ATP hydrolysis activity"/>
    <property type="evidence" value="ECO:0007669"/>
    <property type="project" value="InterPro"/>
</dbReference>
<dbReference type="PANTHER" id="PTHR43790:SF4">
    <property type="entry name" value="GUANOSINE IMPORT ATP-BINDING PROTEIN NUPO"/>
    <property type="match status" value="1"/>
</dbReference>
<proteinExistence type="predicted"/>
<dbReference type="SMART" id="SM00382">
    <property type="entry name" value="AAA"/>
    <property type="match status" value="2"/>
</dbReference>
<feature type="domain" description="ABC transporter" evidence="3">
    <location>
        <begin position="282"/>
        <end position="526"/>
    </location>
</feature>
<evidence type="ECO:0000256" key="2">
    <source>
        <dbReference type="ARBA" id="ARBA00022840"/>
    </source>
</evidence>
<evidence type="ECO:0000313" key="4">
    <source>
        <dbReference type="EMBL" id="ATG47663.1"/>
    </source>
</evidence>
<dbReference type="Proteomes" id="UP000217935">
    <property type="component" value="Chromosome"/>
</dbReference>
<keyword evidence="2" id="KW-0067">ATP-binding</keyword>
<dbReference type="InterPro" id="IPR017871">
    <property type="entry name" value="ABC_transporter-like_CS"/>
</dbReference>
<reference evidence="4 5" key="1">
    <citation type="submission" date="2017-06" db="EMBL/GenBank/DDBJ databases">
        <title>Celeribacter sp. TSPH2 complete genome sequence.</title>
        <authorList>
            <person name="Woo J.-H."/>
            <person name="Kim H.-S."/>
        </authorList>
    </citation>
    <scope>NUCLEOTIDE SEQUENCE [LARGE SCALE GENOMIC DNA]</scope>
    <source>
        <strain evidence="4 5">TSPH2</strain>
    </source>
</reference>
<dbReference type="EMBL" id="CP022196">
    <property type="protein sequence ID" value="ATG47663.1"/>
    <property type="molecule type" value="Genomic_DNA"/>
</dbReference>
<dbReference type="CDD" id="cd03215">
    <property type="entry name" value="ABC_Carb_Monos_II"/>
    <property type="match status" value="1"/>
</dbReference>
<dbReference type="Gene3D" id="3.40.50.300">
    <property type="entry name" value="P-loop containing nucleotide triphosphate hydrolases"/>
    <property type="match status" value="2"/>
</dbReference>
<evidence type="ECO:0000313" key="5">
    <source>
        <dbReference type="Proteomes" id="UP000217935"/>
    </source>
</evidence>
<dbReference type="STRING" id="1758178.GCA_001550095_01280"/>
<dbReference type="InterPro" id="IPR003593">
    <property type="entry name" value="AAA+_ATPase"/>
</dbReference>
<sequence length="527" mass="56476">MLDAQTRATARPSGTEAPPIVAFEGVTKRYPGIIANDSIDMEFRAGEVHVLLGENGAGKSTLVSMLSGLQQPDGGRILIDGVERPVGSPSEALEIGISTVFQHSMLVPSLTLVENATLGRAWWQRPDRAGTAQAMKAAAERIGVNLDPMAVTGDLSLGERQQAEITRALMRGARFLILDEATAMLTPNDAARLGELMRRLAAEGMAVVFITHKLNEAVAYGDRISVLRLGKKVGGLTPDALKTLDPQEATNEVVRLMFGTRDAAGAEEEHPDSTTVDRAAKPTLELLAVYAEAGRVPLQNLEFKVWPGEIFGIAGIDGNGQKQLAETISGQAPVSDGRIVLDGAYIDRMTIGQRREKGLRYVTDDRLGEGTVGTFPMSINLLLKEIGQAPYWRGGLEQPEAIRENARRKVTDFDIRTPSIDTPVGKLSGGNIQKVLLARELAGSSRVVIFEKPTYGLDLANIAATQMRIREAAKSGAAVILISTELDELLALSHRIAVMDQGRIAGIVENEDGARHTIGALMSGAAK</sequence>
<organism evidence="4 5">
    <name type="scientific">Celeribacter ethanolicus</name>
    <dbReference type="NCBI Taxonomy" id="1758178"/>
    <lineage>
        <taxon>Bacteria</taxon>
        <taxon>Pseudomonadati</taxon>
        <taxon>Pseudomonadota</taxon>
        <taxon>Alphaproteobacteria</taxon>
        <taxon>Rhodobacterales</taxon>
        <taxon>Roseobacteraceae</taxon>
        <taxon>Celeribacter</taxon>
    </lineage>
</organism>
<dbReference type="PANTHER" id="PTHR43790">
    <property type="entry name" value="CARBOHYDRATE TRANSPORT ATP-BINDING PROTEIN MG119-RELATED"/>
    <property type="match status" value="1"/>
</dbReference>
<dbReference type="Pfam" id="PF00005">
    <property type="entry name" value="ABC_tran"/>
    <property type="match status" value="2"/>
</dbReference>
<dbReference type="PROSITE" id="PS00211">
    <property type="entry name" value="ABC_TRANSPORTER_1"/>
    <property type="match status" value="1"/>
</dbReference>
<dbReference type="RefSeq" id="WP_096805645.1">
    <property type="nucleotide sequence ID" value="NZ_CP022196.1"/>
</dbReference>
<dbReference type="KEGG" id="ceh:CEW89_08815"/>
<dbReference type="AlphaFoldDB" id="A0A291GAV0"/>
<dbReference type="SUPFAM" id="SSF52540">
    <property type="entry name" value="P-loop containing nucleoside triphosphate hydrolases"/>
    <property type="match status" value="2"/>
</dbReference>
<protein>
    <submittedName>
        <fullName evidence="4">Sugar ABC transporter</fullName>
    </submittedName>
</protein>
<dbReference type="InterPro" id="IPR027417">
    <property type="entry name" value="P-loop_NTPase"/>
</dbReference>
<gene>
    <name evidence="4" type="ORF">CEW89_08815</name>
</gene>
<keyword evidence="1" id="KW-0547">Nucleotide-binding</keyword>